<feature type="domain" description="DUF6894" evidence="2">
    <location>
        <begin position="158"/>
        <end position="224"/>
    </location>
</feature>
<dbReference type="OrthoDB" id="8001796at2"/>
<evidence type="ECO:0000313" key="3">
    <source>
        <dbReference type="EMBL" id="TNC11634.1"/>
    </source>
</evidence>
<dbReference type="Proteomes" id="UP000305267">
    <property type="component" value="Unassembled WGS sequence"/>
</dbReference>
<name>A0A5C4LDM2_9HYPH</name>
<dbReference type="AlphaFoldDB" id="A0A5C4LDM2"/>
<accession>A0A5C4LDM2</accession>
<evidence type="ECO:0000259" key="2">
    <source>
        <dbReference type="Pfam" id="PF21834"/>
    </source>
</evidence>
<gene>
    <name evidence="3" type="ORF">FF100_18485</name>
</gene>
<proteinExistence type="predicted"/>
<feature type="compositionally biased region" description="Basic residues" evidence="1">
    <location>
        <begin position="67"/>
        <end position="98"/>
    </location>
</feature>
<dbReference type="EMBL" id="VDDA01000008">
    <property type="protein sequence ID" value="TNC11634.1"/>
    <property type="molecule type" value="Genomic_DNA"/>
</dbReference>
<evidence type="ECO:0000256" key="1">
    <source>
        <dbReference type="SAM" id="MobiDB-lite"/>
    </source>
</evidence>
<comment type="caution">
    <text evidence="3">The sequence shown here is derived from an EMBL/GenBank/DDBJ whole genome shotgun (WGS) entry which is preliminary data.</text>
</comment>
<feature type="region of interest" description="Disordered" evidence="1">
    <location>
        <begin position="15"/>
        <end position="151"/>
    </location>
</feature>
<reference evidence="3 4" key="1">
    <citation type="submission" date="2019-06" db="EMBL/GenBank/DDBJ databases">
        <title>Genome of Methylobacterium sp. 17Sr1-39.</title>
        <authorList>
            <person name="Seo T."/>
        </authorList>
    </citation>
    <scope>NUCLEOTIDE SEQUENCE [LARGE SCALE GENOMIC DNA]</scope>
    <source>
        <strain evidence="3 4">17Sr1-39</strain>
    </source>
</reference>
<dbReference type="InterPro" id="IPR054189">
    <property type="entry name" value="DUF6894"/>
</dbReference>
<sequence length="235" mass="25923">MSPLAFSRYGLRCSAGYGRTSHDDRSRHHGARRNPTSGRPGGSRAGRIHHLGRLAREDARLAVSPGRPRRGGRLPRRRPPAHRGRDHRRRAGRRRRAGAARADRSQPQPPSARGLIAAQRVPQRRTGADAVTGPRGNLCASGRSFTRSRSRKDDAMPRYYIDTFDGTATLDDVGTELADLNAARDHVRHVLTKMMREEAGGDGRARCRAQVRDTSGRRVLEASLVLTLDPGTTRP</sequence>
<protein>
    <recommendedName>
        <fullName evidence="2">DUF6894 domain-containing protein</fullName>
    </recommendedName>
</protein>
<organism evidence="3 4">
    <name type="scientific">Methylobacterium terricola</name>
    <dbReference type="NCBI Taxonomy" id="2583531"/>
    <lineage>
        <taxon>Bacteria</taxon>
        <taxon>Pseudomonadati</taxon>
        <taxon>Pseudomonadota</taxon>
        <taxon>Alphaproteobacteria</taxon>
        <taxon>Hyphomicrobiales</taxon>
        <taxon>Methylobacteriaceae</taxon>
        <taxon>Methylobacterium</taxon>
    </lineage>
</organism>
<keyword evidence="4" id="KW-1185">Reference proteome</keyword>
<evidence type="ECO:0000313" key="4">
    <source>
        <dbReference type="Proteomes" id="UP000305267"/>
    </source>
</evidence>
<dbReference type="Pfam" id="PF21834">
    <property type="entry name" value="DUF6894"/>
    <property type="match status" value="1"/>
</dbReference>